<dbReference type="GO" id="GO:1901678">
    <property type="term" value="P:iron coordination entity transport"/>
    <property type="evidence" value="ECO:0007669"/>
    <property type="project" value="UniProtKB-ARBA"/>
</dbReference>
<dbReference type="GO" id="GO:0030288">
    <property type="term" value="C:outer membrane-bounded periplasmic space"/>
    <property type="evidence" value="ECO:0007669"/>
    <property type="project" value="TreeGrafter"/>
</dbReference>
<dbReference type="SUPFAM" id="SSF53807">
    <property type="entry name" value="Helical backbone' metal receptor"/>
    <property type="match status" value="1"/>
</dbReference>
<comment type="caution">
    <text evidence="8">The sequence shown here is derived from an EMBL/GenBank/DDBJ whole genome shotgun (WGS) entry which is preliminary data.</text>
</comment>
<protein>
    <submittedName>
        <fullName evidence="8">Iron-hydroxamate transporter substrate-binding subunit</fullName>
    </submittedName>
</protein>
<reference evidence="8" key="2">
    <citation type="submission" date="2023-01" db="EMBL/GenBank/DDBJ databases">
        <authorList>
            <person name="Sun Q."/>
            <person name="Evtushenko L."/>
        </authorList>
    </citation>
    <scope>NUCLEOTIDE SEQUENCE</scope>
    <source>
        <strain evidence="8">VKM B-2347</strain>
    </source>
</reference>
<evidence type="ECO:0000313" key="8">
    <source>
        <dbReference type="EMBL" id="GLK69606.1"/>
    </source>
</evidence>
<proteinExistence type="inferred from homology"/>
<accession>A0A9W6J4F3</accession>
<sequence length="297" mass="31523">MVTSSLSRRGALRALAATAASAAVCVSPARVFAAEPRVVSLELQLTEILVSLGAPPVAAADNRLYRRLVGQPELPASVLDLGPIQQPNLEFLQSIAPNLMVLPAWEASGSRATLARVAPVEVLGDLQRRPPLQTLDMISRRLADIVGRERERAALAAALDAACDRAKAMVSDQPTLLCRFFEDGRHLAVFGSNSVLGAVAERCGVANAWKGRQNAFGTALAAVENLASIPEARIVHFHRGAETERAFARLDRSPLWRALPSVARGEVIAMPVVHPNGGLASAARLADQLRLALGTHG</sequence>
<keyword evidence="4" id="KW-0408">Iron</keyword>
<dbReference type="PROSITE" id="PS50983">
    <property type="entry name" value="FE_B12_PBP"/>
    <property type="match status" value="1"/>
</dbReference>
<organism evidence="8 9">
    <name type="scientific">Hansschlegelia plantiphila</name>
    <dbReference type="NCBI Taxonomy" id="374655"/>
    <lineage>
        <taxon>Bacteria</taxon>
        <taxon>Pseudomonadati</taxon>
        <taxon>Pseudomonadota</taxon>
        <taxon>Alphaproteobacteria</taxon>
        <taxon>Hyphomicrobiales</taxon>
        <taxon>Methylopilaceae</taxon>
        <taxon>Hansschlegelia</taxon>
    </lineage>
</organism>
<dbReference type="EMBL" id="BSFI01000022">
    <property type="protein sequence ID" value="GLK69606.1"/>
    <property type="molecule type" value="Genomic_DNA"/>
</dbReference>
<dbReference type="Proteomes" id="UP001143372">
    <property type="component" value="Unassembled WGS sequence"/>
</dbReference>
<dbReference type="PROSITE" id="PS51318">
    <property type="entry name" value="TAT"/>
    <property type="match status" value="1"/>
</dbReference>
<dbReference type="PANTHER" id="PTHR30532:SF1">
    <property type="entry name" value="IRON(3+)-HYDROXAMATE-BINDING PROTEIN FHUD"/>
    <property type="match status" value="1"/>
</dbReference>
<evidence type="ECO:0000313" key="9">
    <source>
        <dbReference type="Proteomes" id="UP001143372"/>
    </source>
</evidence>
<name>A0A9W6J4F3_9HYPH</name>
<keyword evidence="5 6" id="KW-0732">Signal</keyword>
<dbReference type="InterPro" id="IPR006311">
    <property type="entry name" value="TAT_signal"/>
</dbReference>
<dbReference type="InterPro" id="IPR051313">
    <property type="entry name" value="Bact_iron-sidero_bind"/>
</dbReference>
<dbReference type="PANTHER" id="PTHR30532">
    <property type="entry name" value="IRON III DICITRATE-BINDING PERIPLASMIC PROTEIN"/>
    <property type="match status" value="1"/>
</dbReference>
<evidence type="ECO:0000256" key="2">
    <source>
        <dbReference type="ARBA" id="ARBA00008814"/>
    </source>
</evidence>
<dbReference type="Gene3D" id="3.40.50.1980">
    <property type="entry name" value="Nitrogenase molybdenum iron protein domain"/>
    <property type="match status" value="2"/>
</dbReference>
<dbReference type="AlphaFoldDB" id="A0A9W6J4F3"/>
<feature type="chain" id="PRO_5040789708" evidence="6">
    <location>
        <begin position="23"/>
        <end position="297"/>
    </location>
</feature>
<keyword evidence="4" id="KW-0410">Iron transport</keyword>
<evidence type="ECO:0000256" key="1">
    <source>
        <dbReference type="ARBA" id="ARBA00004196"/>
    </source>
</evidence>
<keyword evidence="4" id="KW-0406">Ion transport</keyword>
<keyword evidence="3" id="KW-0813">Transport</keyword>
<feature type="signal peptide" evidence="6">
    <location>
        <begin position="1"/>
        <end position="22"/>
    </location>
</feature>
<evidence type="ECO:0000256" key="4">
    <source>
        <dbReference type="ARBA" id="ARBA00022496"/>
    </source>
</evidence>
<evidence type="ECO:0000259" key="7">
    <source>
        <dbReference type="PROSITE" id="PS50983"/>
    </source>
</evidence>
<evidence type="ECO:0000256" key="3">
    <source>
        <dbReference type="ARBA" id="ARBA00022448"/>
    </source>
</evidence>
<dbReference type="InterPro" id="IPR002491">
    <property type="entry name" value="ABC_transptr_periplasmic_BD"/>
</dbReference>
<keyword evidence="9" id="KW-1185">Reference proteome</keyword>
<evidence type="ECO:0000256" key="6">
    <source>
        <dbReference type="SAM" id="SignalP"/>
    </source>
</evidence>
<evidence type="ECO:0000256" key="5">
    <source>
        <dbReference type="ARBA" id="ARBA00022729"/>
    </source>
</evidence>
<comment type="similarity">
    <text evidence="2">Belongs to the bacterial solute-binding protein 8 family.</text>
</comment>
<feature type="domain" description="Fe/B12 periplasmic-binding" evidence="7">
    <location>
        <begin position="37"/>
        <end position="297"/>
    </location>
</feature>
<gene>
    <name evidence="8" type="ORF">GCM10008179_32440</name>
</gene>
<comment type="subcellular location">
    <subcellularLocation>
        <location evidence="1">Cell envelope</location>
    </subcellularLocation>
</comment>
<dbReference type="Pfam" id="PF01497">
    <property type="entry name" value="Peripla_BP_2"/>
    <property type="match status" value="1"/>
</dbReference>
<reference evidence="8" key="1">
    <citation type="journal article" date="2014" name="Int. J. Syst. Evol. Microbiol.">
        <title>Complete genome sequence of Corynebacterium casei LMG S-19264T (=DSM 44701T), isolated from a smear-ripened cheese.</title>
        <authorList>
            <consortium name="US DOE Joint Genome Institute (JGI-PGF)"/>
            <person name="Walter F."/>
            <person name="Albersmeier A."/>
            <person name="Kalinowski J."/>
            <person name="Ruckert C."/>
        </authorList>
    </citation>
    <scope>NUCLEOTIDE SEQUENCE</scope>
    <source>
        <strain evidence="8">VKM B-2347</strain>
    </source>
</reference>
<dbReference type="PRINTS" id="PR01715">
    <property type="entry name" value="FERRIBNDNGPP"/>
</dbReference>